<dbReference type="Gene3D" id="3.40.50.300">
    <property type="entry name" value="P-loop containing nucleotide triphosphate hydrolases"/>
    <property type="match status" value="1"/>
</dbReference>
<dbReference type="RefSeq" id="WP_146290776.1">
    <property type="nucleotide sequence ID" value="NZ_CP042304.1"/>
</dbReference>
<name>A0A5B8LX09_9HYPH</name>
<dbReference type="Pfam" id="PF02706">
    <property type="entry name" value="Wzz"/>
    <property type="match status" value="1"/>
</dbReference>
<feature type="domain" description="Polysaccharide chain length determinant N-terminal" evidence="10">
    <location>
        <begin position="20"/>
        <end position="110"/>
    </location>
</feature>
<dbReference type="PANTHER" id="PTHR32309">
    <property type="entry name" value="TYROSINE-PROTEIN KINASE"/>
    <property type="match status" value="1"/>
</dbReference>
<evidence type="ECO:0000256" key="4">
    <source>
        <dbReference type="ARBA" id="ARBA00022741"/>
    </source>
</evidence>
<keyword evidence="8" id="KW-0175">Coiled coil</keyword>
<reference evidence="11 12" key="1">
    <citation type="submission" date="2019-07" db="EMBL/GenBank/DDBJ databases">
        <title>Full genome sequence of Devosia sp. Gsoil 520.</title>
        <authorList>
            <person name="Im W.-T."/>
        </authorList>
    </citation>
    <scope>NUCLEOTIDE SEQUENCE [LARGE SCALE GENOMIC DNA]</scope>
    <source>
        <strain evidence="11 12">Gsoil 520</strain>
    </source>
</reference>
<proteinExistence type="predicted"/>
<keyword evidence="6 9" id="KW-1133">Transmembrane helix</keyword>
<feature type="coiled-coil region" evidence="8">
    <location>
        <begin position="387"/>
        <end position="414"/>
    </location>
</feature>
<organism evidence="11 12">
    <name type="scientific">Devosia ginsengisoli</name>
    <dbReference type="NCBI Taxonomy" id="400770"/>
    <lineage>
        <taxon>Bacteria</taxon>
        <taxon>Pseudomonadati</taxon>
        <taxon>Pseudomonadota</taxon>
        <taxon>Alphaproteobacteria</taxon>
        <taxon>Hyphomicrobiales</taxon>
        <taxon>Devosiaceae</taxon>
        <taxon>Devosia</taxon>
    </lineage>
</organism>
<protein>
    <recommendedName>
        <fullName evidence="10">Polysaccharide chain length determinant N-terminal domain-containing protein</fullName>
    </recommendedName>
</protein>
<feature type="coiled-coil region" evidence="8">
    <location>
        <begin position="247"/>
        <end position="274"/>
    </location>
</feature>
<evidence type="ECO:0000256" key="5">
    <source>
        <dbReference type="ARBA" id="ARBA00022840"/>
    </source>
</evidence>
<dbReference type="InterPro" id="IPR027417">
    <property type="entry name" value="P-loop_NTPase"/>
</dbReference>
<keyword evidence="4" id="KW-0547">Nucleotide-binding</keyword>
<evidence type="ECO:0000256" key="6">
    <source>
        <dbReference type="ARBA" id="ARBA00022989"/>
    </source>
</evidence>
<gene>
    <name evidence="11" type="ORF">FPZ08_15115</name>
</gene>
<evidence type="ECO:0000256" key="8">
    <source>
        <dbReference type="SAM" id="Coils"/>
    </source>
</evidence>
<evidence type="ECO:0000313" key="11">
    <source>
        <dbReference type="EMBL" id="QDZ11960.1"/>
    </source>
</evidence>
<dbReference type="InterPro" id="IPR005702">
    <property type="entry name" value="Wzc-like_C"/>
</dbReference>
<dbReference type="InterPro" id="IPR050445">
    <property type="entry name" value="Bact_polysacc_biosynth/exp"/>
</dbReference>
<keyword evidence="12" id="KW-1185">Reference proteome</keyword>
<dbReference type="EMBL" id="CP042304">
    <property type="protein sequence ID" value="QDZ11960.1"/>
    <property type="molecule type" value="Genomic_DNA"/>
</dbReference>
<evidence type="ECO:0000256" key="1">
    <source>
        <dbReference type="ARBA" id="ARBA00004651"/>
    </source>
</evidence>
<dbReference type="CDD" id="cd05387">
    <property type="entry name" value="BY-kinase"/>
    <property type="match status" value="1"/>
</dbReference>
<dbReference type="KEGG" id="dea:FPZ08_15115"/>
<keyword evidence="3 9" id="KW-0812">Transmembrane</keyword>
<evidence type="ECO:0000259" key="10">
    <source>
        <dbReference type="Pfam" id="PF02706"/>
    </source>
</evidence>
<feature type="transmembrane region" description="Helical" evidence="9">
    <location>
        <begin position="34"/>
        <end position="54"/>
    </location>
</feature>
<dbReference type="SUPFAM" id="SSF52540">
    <property type="entry name" value="P-loop containing nucleoside triphosphate hydrolases"/>
    <property type="match status" value="1"/>
</dbReference>
<keyword evidence="5" id="KW-0067">ATP-binding</keyword>
<dbReference type="AlphaFoldDB" id="A0A5B8LX09"/>
<dbReference type="Proteomes" id="UP000315364">
    <property type="component" value="Chromosome"/>
</dbReference>
<keyword evidence="7 9" id="KW-0472">Membrane</keyword>
<evidence type="ECO:0000256" key="9">
    <source>
        <dbReference type="SAM" id="Phobius"/>
    </source>
</evidence>
<evidence type="ECO:0000256" key="7">
    <source>
        <dbReference type="ARBA" id="ARBA00023136"/>
    </source>
</evidence>
<dbReference type="Gene3D" id="1.10.287.1490">
    <property type="match status" value="1"/>
</dbReference>
<dbReference type="InterPro" id="IPR003856">
    <property type="entry name" value="LPS_length_determ_N"/>
</dbReference>
<dbReference type="GO" id="GO:0004713">
    <property type="term" value="F:protein tyrosine kinase activity"/>
    <property type="evidence" value="ECO:0007669"/>
    <property type="project" value="TreeGrafter"/>
</dbReference>
<dbReference type="PANTHER" id="PTHR32309:SF13">
    <property type="entry name" value="FERRIC ENTEROBACTIN TRANSPORT PROTEIN FEPE"/>
    <property type="match status" value="1"/>
</dbReference>
<evidence type="ECO:0000313" key="12">
    <source>
        <dbReference type="Proteomes" id="UP000315364"/>
    </source>
</evidence>
<comment type="subcellular location">
    <subcellularLocation>
        <location evidence="1">Cell membrane</location>
        <topology evidence="1">Multi-pass membrane protein</topology>
    </subcellularLocation>
</comment>
<evidence type="ECO:0000256" key="3">
    <source>
        <dbReference type="ARBA" id="ARBA00022692"/>
    </source>
</evidence>
<keyword evidence="2" id="KW-1003">Cell membrane</keyword>
<sequence length="745" mass="80661">MLDRTSYPEMLPPQPTDLKTIDLDRIFALLRRQALVLGLCIGAAVLLAGIYLALAPRGYVSAGQILIDRNLQQVTSEGAATPTSATDLEAQVLNQIEVLRSSRVAKTVAEAENLMTDQEFLNPPPSFSQRVKSLVGMGPSQRPAVLEASLDEVVGLLRANVQVDRMGRSAIIRVGYEAATPELAQRISSAYARALLQDQLNAELEATSAAADWLQQRLAEIGESQRQASLAIEQYRQQTGLTVGQDRDLTTRRIESLSNQLAEAQAETARLRALSSQLESVVAAGPERASDYISLLSGSQTDPAEIATLRNQAAVLNSRIAEIETSYGAEHPQIATLSAERSALDGRIFALLQNIDAQYRTQLAIAQQQEAGLRSDIDAEGQSAGAVSQEQVRLNELQQRSDALRTLYNSYLARYEEAVQRQSFPIPSVRIVTDALLPDAPSSPRTLVTLAAALIAGCFMGAVLAMLNELRERGFRTGAQVRQQLGMRFLGYVPRLQIDGASPADQQKRIRTLVRGALMSRMGRRWGAPYIEALKSTRLVLQPMADRGTAVLGVLSVLPEEGKSTFALSLAEMLTAIGARVLLVDADIGGRPGLPARIMPSQQGDWRKVAVTDHDTGMVTLSAAAPEAGGGDLSSIAMQKVLAEARGQFDYVIIDLPPLGPVIDALSVLPFTDASVLVAEWGKTPRRLIRTMLDREPELADHIIGVVLNKVDLGTLPKFTEMGGLERFAYRGEASIKQIEQTAPN</sequence>
<evidence type="ECO:0000256" key="2">
    <source>
        <dbReference type="ARBA" id="ARBA00022475"/>
    </source>
</evidence>
<dbReference type="GO" id="GO:0005886">
    <property type="term" value="C:plasma membrane"/>
    <property type="evidence" value="ECO:0007669"/>
    <property type="project" value="UniProtKB-SubCell"/>
</dbReference>
<dbReference type="OrthoDB" id="230260at2"/>
<accession>A0A5B8LX09</accession>